<dbReference type="InterPro" id="IPR033524">
    <property type="entry name" value="Glu/Leu/Phe/Val_DH_AS"/>
</dbReference>
<dbReference type="RefSeq" id="WP_257743413.1">
    <property type="nucleotide sequence ID" value="NZ_CP096115.1"/>
</dbReference>
<dbReference type="GO" id="GO:0006538">
    <property type="term" value="P:L-glutamate catabolic process"/>
    <property type="evidence" value="ECO:0007669"/>
    <property type="project" value="TreeGrafter"/>
</dbReference>
<gene>
    <name evidence="10" type="ORF">L6E24_03880</name>
</gene>
<comment type="similarity">
    <text evidence="1 4 8">Belongs to the Glu/Leu/Phe/Val dehydrogenases family.</text>
</comment>
<dbReference type="PRINTS" id="PR00082">
    <property type="entry name" value="GLFDHDRGNASE"/>
</dbReference>
<organism evidence="10 11">
    <name type="scientific">Methanoplanus endosymbiosus</name>
    <dbReference type="NCBI Taxonomy" id="33865"/>
    <lineage>
        <taxon>Archaea</taxon>
        <taxon>Methanobacteriati</taxon>
        <taxon>Methanobacteriota</taxon>
        <taxon>Stenosarchaea group</taxon>
        <taxon>Methanomicrobia</taxon>
        <taxon>Methanomicrobiales</taxon>
        <taxon>Methanomicrobiaceae</taxon>
        <taxon>Methanoplanus</taxon>
    </lineage>
</organism>
<protein>
    <recommendedName>
        <fullName evidence="4">Glutamate dehydrogenase</fullName>
    </recommendedName>
</protein>
<dbReference type="SUPFAM" id="SSF53223">
    <property type="entry name" value="Aminoacid dehydrogenase-like, N-terminal domain"/>
    <property type="match status" value="1"/>
</dbReference>
<dbReference type="PROSITE" id="PS00074">
    <property type="entry name" value="GLFV_DEHYDROGENASE"/>
    <property type="match status" value="1"/>
</dbReference>
<keyword evidence="6" id="KW-0547">Nucleotide-binding</keyword>
<feature type="binding site" evidence="6">
    <location>
        <position position="372"/>
    </location>
    <ligand>
        <name>substrate</name>
    </ligand>
</feature>
<evidence type="ECO:0000256" key="6">
    <source>
        <dbReference type="PIRSR" id="PIRSR000185-2"/>
    </source>
</evidence>
<sequence length="438" mass="48256">MENDHDIFSAEENLYDSVRKNICTCATDMEITPDIEGFLKKPMRELHVSLPVRMDDGTIKTFQGFRVQYNNARGPTKGGIRYHPDENADTIRGLAAIMAMKCALNELPLGGAKGGIICNPKEMSDGEVERMSRAYIQALGPFIGPDIDIPAPDVYTDSRIMGWMADEYCKYRGSSHFEVITGKPLSIGGSEGRSTATARGGWFTVREAAKEMGLELKEFSAGHLPDQNSGTKKPLAAVQGFGNVGYNAALIGKESYDCRIVALSDSRGAIYNEEGFDPRPVMKFKKENKTLTGYPGSESISNKELLELEVDILIPAALEHVITNENAGNVRAKIVAEFANGPVTTDGEEILLEKNIHIIPDILCNGGGVIVSYYEMVQNLNMDHWDENFVNKRLDGKMTKTYHKVLASSKLHSISMRKAAYTMALNKLVESMAARGWI</sequence>
<dbReference type="SUPFAM" id="SSF51735">
    <property type="entry name" value="NAD(P)-binding Rossmann-fold domains"/>
    <property type="match status" value="1"/>
</dbReference>
<evidence type="ECO:0000259" key="9">
    <source>
        <dbReference type="SMART" id="SM00839"/>
    </source>
</evidence>
<dbReference type="GO" id="GO:0000166">
    <property type="term" value="F:nucleotide binding"/>
    <property type="evidence" value="ECO:0007669"/>
    <property type="project" value="UniProtKB-KW"/>
</dbReference>
<proteinExistence type="inferred from homology"/>
<dbReference type="CDD" id="cd01076">
    <property type="entry name" value="NAD_bind_1_Glu_DH"/>
    <property type="match status" value="1"/>
</dbReference>
<keyword evidence="3 4" id="KW-0560">Oxidoreductase</keyword>
<dbReference type="InterPro" id="IPR006096">
    <property type="entry name" value="Glu/Leu/Phe/Val/Trp_DH_C"/>
</dbReference>
<dbReference type="Gene3D" id="3.40.50.720">
    <property type="entry name" value="NAD(P)-binding Rossmann-like Domain"/>
    <property type="match status" value="1"/>
</dbReference>
<feature type="binding site" evidence="6">
    <location>
        <position position="243"/>
    </location>
    <ligand>
        <name>NAD(+)</name>
        <dbReference type="ChEBI" id="CHEBI:57540"/>
    </ligand>
</feature>
<feature type="binding site" evidence="6">
    <location>
        <position position="77"/>
    </location>
    <ligand>
        <name>substrate</name>
    </ligand>
</feature>
<dbReference type="Gene3D" id="3.40.50.10860">
    <property type="entry name" value="Leucine Dehydrogenase, chain A, domain 1"/>
    <property type="match status" value="1"/>
</dbReference>
<dbReference type="InterPro" id="IPR046346">
    <property type="entry name" value="Aminoacid_DH-like_N_sf"/>
</dbReference>
<feature type="binding site" evidence="6">
    <location>
        <position position="101"/>
    </location>
    <ligand>
        <name>substrate</name>
    </ligand>
</feature>
<comment type="subunit">
    <text evidence="2">Homohexamer.</text>
</comment>
<evidence type="ECO:0000256" key="8">
    <source>
        <dbReference type="RuleBase" id="RU004417"/>
    </source>
</evidence>
<dbReference type="Pfam" id="PF00208">
    <property type="entry name" value="ELFV_dehydrog"/>
    <property type="match status" value="1"/>
</dbReference>
<evidence type="ECO:0000256" key="2">
    <source>
        <dbReference type="ARBA" id="ARBA00011643"/>
    </source>
</evidence>
<evidence type="ECO:0000256" key="4">
    <source>
        <dbReference type="PIRNR" id="PIRNR000185"/>
    </source>
</evidence>
<feature type="binding site" evidence="6">
    <location>
        <position position="197"/>
    </location>
    <ligand>
        <name>NAD(+)</name>
        <dbReference type="ChEBI" id="CHEBI:57540"/>
    </ligand>
</feature>
<dbReference type="Pfam" id="PF02812">
    <property type="entry name" value="ELFV_dehydrog_N"/>
    <property type="match status" value="1"/>
</dbReference>
<dbReference type="PANTHER" id="PTHR11606">
    <property type="entry name" value="GLUTAMATE DEHYDROGENASE"/>
    <property type="match status" value="1"/>
</dbReference>
<dbReference type="AlphaFoldDB" id="A0A9E7PN24"/>
<feature type="active site" description="Proton donor" evidence="5">
    <location>
        <position position="113"/>
    </location>
</feature>
<dbReference type="GO" id="GO:0004352">
    <property type="term" value="F:glutamate dehydrogenase (NAD+) activity"/>
    <property type="evidence" value="ECO:0007669"/>
    <property type="project" value="TreeGrafter"/>
</dbReference>
<dbReference type="InterPro" id="IPR033922">
    <property type="entry name" value="NAD_bind_Glu_DH"/>
</dbReference>
<evidence type="ECO:0000256" key="5">
    <source>
        <dbReference type="PIRSR" id="PIRSR000185-1"/>
    </source>
</evidence>
<dbReference type="InterPro" id="IPR014362">
    <property type="entry name" value="Glu_DH"/>
</dbReference>
<evidence type="ECO:0000256" key="7">
    <source>
        <dbReference type="PIRSR" id="PIRSR000185-3"/>
    </source>
</evidence>
<dbReference type="Proteomes" id="UP001060368">
    <property type="component" value="Chromosome"/>
</dbReference>
<dbReference type="InterPro" id="IPR036291">
    <property type="entry name" value="NAD(P)-bd_dom_sf"/>
</dbReference>
<dbReference type="KEGG" id="mend:L6E24_03880"/>
<dbReference type="EMBL" id="CP096115">
    <property type="protein sequence ID" value="UUX93274.1"/>
    <property type="molecule type" value="Genomic_DNA"/>
</dbReference>
<dbReference type="GeneID" id="74306806"/>
<dbReference type="PANTHER" id="PTHR11606:SF13">
    <property type="entry name" value="GLUTAMATE DEHYDROGENASE 1, MITOCHONDRIAL"/>
    <property type="match status" value="1"/>
</dbReference>
<evidence type="ECO:0000256" key="1">
    <source>
        <dbReference type="ARBA" id="ARBA00006382"/>
    </source>
</evidence>
<accession>A0A9E7PN24</accession>
<reference evidence="10" key="1">
    <citation type="submission" date="2022-04" db="EMBL/GenBank/DDBJ databases">
        <title>Complete genome of Methanoplanus endosymbiosus DSM 3599.</title>
        <authorList>
            <person name="Chen S.-C."/>
            <person name="You Y.-T."/>
            <person name="Zhou Y.-Z."/>
            <person name="Lai M.-C."/>
        </authorList>
    </citation>
    <scope>NUCLEOTIDE SEQUENCE</scope>
    <source>
        <strain evidence="10">DSM 3599</strain>
    </source>
</reference>
<evidence type="ECO:0000313" key="10">
    <source>
        <dbReference type="EMBL" id="UUX93274.1"/>
    </source>
</evidence>
<evidence type="ECO:0000256" key="3">
    <source>
        <dbReference type="ARBA" id="ARBA00023002"/>
    </source>
</evidence>
<name>A0A9E7PN24_9EURY</name>
<dbReference type="InterPro" id="IPR006095">
    <property type="entry name" value="Glu/Leu/Phe/Val/Trp_DH"/>
</dbReference>
<feature type="domain" description="Glutamate/phenylalanine/leucine/valine/L-tryptophan dehydrogenase C-terminal" evidence="9">
    <location>
        <begin position="190"/>
        <end position="436"/>
    </location>
</feature>
<keyword evidence="11" id="KW-1185">Reference proteome</keyword>
<keyword evidence="6" id="KW-0520">NAD</keyword>
<dbReference type="InterPro" id="IPR006097">
    <property type="entry name" value="Glu/Leu/Phe/Val/Trp_DH_dimer"/>
</dbReference>
<feature type="site" description="Important for catalysis" evidence="7">
    <location>
        <position position="153"/>
    </location>
</feature>
<dbReference type="SMART" id="SM00839">
    <property type="entry name" value="ELFV_dehydrog"/>
    <property type="match status" value="1"/>
</dbReference>
<evidence type="ECO:0000313" key="11">
    <source>
        <dbReference type="Proteomes" id="UP001060368"/>
    </source>
</evidence>
<dbReference type="PIRSF" id="PIRSF000185">
    <property type="entry name" value="Glu_DH"/>
    <property type="match status" value="1"/>
</dbReference>